<sequence>MSTHEAHKTGTHTGSTGNPHRARGRLQAALAAAGLLLSGTAPAGQLVYVPVNPSFGGNPLNGSYLLQSAQAQKRYPYPLDDLGLDGNGEIKILNAGTAPIIQVGNGVYIYDSTKGQWIPFDLDSLPAGGSAAAASAASLLAPAQSPASIDSGVLQ</sequence>
<keyword evidence="6" id="KW-1185">Reference proteome</keyword>
<evidence type="ECO:0000256" key="2">
    <source>
        <dbReference type="ARBA" id="ARBA00014031"/>
    </source>
</evidence>
<gene>
    <name evidence="5" type="ORF">BN940_17391</name>
</gene>
<dbReference type="Pfam" id="PF10614">
    <property type="entry name" value="CsgF"/>
    <property type="match status" value="1"/>
</dbReference>
<name>W8X662_CASD6</name>
<dbReference type="PATRIC" id="fig|1437824.5.peg.3432"/>
<dbReference type="InterPro" id="IPR018893">
    <property type="entry name" value="T8SS_CsgF"/>
</dbReference>
<evidence type="ECO:0000313" key="6">
    <source>
        <dbReference type="Proteomes" id="UP000019805"/>
    </source>
</evidence>
<dbReference type="STRING" id="1437824.BN940_17391"/>
<evidence type="ECO:0000313" key="5">
    <source>
        <dbReference type="EMBL" id="CDM25911.1"/>
    </source>
</evidence>
<comment type="function">
    <text evidence="1">May be involved in the biogenesis of curli organelles.</text>
</comment>
<organism evidence="5 6">
    <name type="scientific">Castellaniella defragrans (strain DSM 12143 / CCUG 39792 / 65Phen)</name>
    <name type="common">Alcaligenes defragrans</name>
    <dbReference type="NCBI Taxonomy" id="1437824"/>
    <lineage>
        <taxon>Bacteria</taxon>
        <taxon>Pseudomonadati</taxon>
        <taxon>Pseudomonadota</taxon>
        <taxon>Betaproteobacteria</taxon>
        <taxon>Burkholderiales</taxon>
        <taxon>Alcaligenaceae</taxon>
        <taxon>Castellaniella</taxon>
    </lineage>
</organism>
<reference evidence="5" key="1">
    <citation type="journal article" date="2014" name="BMC Microbiol.">
        <title>The oxygen-independent metabolism of cyclic monoterpenes in Castellaniella defragrans 65Phen.</title>
        <authorList>
            <person name="Petasch J."/>
            <person name="Disch E.M."/>
            <person name="Markert S."/>
            <person name="Becher D."/>
            <person name="Schweder T."/>
            <person name="Huttel B."/>
            <person name="Reinhardt R."/>
            <person name="Harder J."/>
        </authorList>
    </citation>
    <scope>NUCLEOTIDE SEQUENCE [LARGE SCALE GENOMIC DNA]</scope>
    <source>
        <strain evidence="5">65Phen</strain>
    </source>
</reference>
<evidence type="ECO:0000256" key="1">
    <source>
        <dbReference type="ARBA" id="ARBA00003989"/>
    </source>
</evidence>
<dbReference type="AlphaFoldDB" id="W8X662"/>
<evidence type="ECO:0000256" key="3">
    <source>
        <dbReference type="ARBA" id="ARBA00022729"/>
    </source>
</evidence>
<feature type="region of interest" description="Disordered" evidence="4">
    <location>
        <begin position="1"/>
        <end position="21"/>
    </location>
</feature>
<accession>W8X662</accession>
<dbReference type="HOGENOM" id="CLU_1692315_0_0_4"/>
<dbReference type="RefSeq" id="WP_052355980.1">
    <property type="nucleotide sequence ID" value="NZ_HG916765.1"/>
</dbReference>
<evidence type="ECO:0000256" key="4">
    <source>
        <dbReference type="SAM" id="MobiDB-lite"/>
    </source>
</evidence>
<keyword evidence="3" id="KW-0732">Signal</keyword>
<dbReference type="Proteomes" id="UP000019805">
    <property type="component" value="Chromosome"/>
</dbReference>
<protein>
    <recommendedName>
        <fullName evidence="2">Curli production assembly/transport component CsgF</fullName>
    </recommendedName>
</protein>
<dbReference type="EMBL" id="HG916765">
    <property type="protein sequence ID" value="CDM25911.1"/>
    <property type="molecule type" value="Genomic_DNA"/>
</dbReference>
<dbReference type="KEGG" id="cdn:BN940_17391"/>
<proteinExistence type="predicted"/>
<dbReference type="OrthoDB" id="1443407at2"/>